<dbReference type="Proteomes" id="UP001415857">
    <property type="component" value="Unassembled WGS sequence"/>
</dbReference>
<keyword evidence="3" id="KW-1185">Reference proteome</keyword>
<sequence>MEEEQVPLVYNHCNSRPSTRWVPPVMDSPDVKIQCTGDDLSSEMELELPPNARVESSSRPSTRCVPSVIDSPDVKIQIIREDFPREIEGEKRINALLNRSSSCSLAGCISSVPTKLYKLNKQAYTPQAVAIGPIHYGKALLCPMQLNKEHYLKCFFNRTAADKSLYYQKAKEWEEKARACYQDHIDMKSDEFVDMLLLDGIFIIEFYLRWFSPELREKDDDIFKKEVFRDDVFHELVVLENQLPFFVLKGLYNLSDNSLSWEEFLYGIAIKHWGESDGVIYVGDISRVKETLETHKLIRHLADFVHAICVVAIPRKQLPEVQKKCELSRSATELHKAGVKFILAKTKLSYDLDFSEVDGSLEIPYLLIDRWTESYFRNFIALEHCLHKDMIISSYIILMANLLKTPKDVDFPIECEILHNTSLGDSEDVCTLFKNLYSKSMMDKREFYYTHLCKHLNEYSKDSWHQWKSACYMWKEMLKRDYFSNPWSILSVIAAFVLLVLTIIQTVSSVVAMRWI</sequence>
<evidence type="ECO:0000313" key="3">
    <source>
        <dbReference type="Proteomes" id="UP001415857"/>
    </source>
</evidence>
<dbReference type="InterPro" id="IPR004158">
    <property type="entry name" value="DUF247_pln"/>
</dbReference>
<name>A0AAP0S516_LIQFO</name>
<accession>A0AAP0S516</accession>
<comment type="caution">
    <text evidence="2">The sequence shown here is derived from an EMBL/GenBank/DDBJ whole genome shotgun (WGS) entry which is preliminary data.</text>
</comment>
<proteinExistence type="predicted"/>
<keyword evidence="1" id="KW-0812">Transmembrane</keyword>
<keyword evidence="1" id="KW-1133">Transmembrane helix</keyword>
<dbReference type="EMBL" id="JBBPBK010000004">
    <property type="protein sequence ID" value="KAK9287222.1"/>
    <property type="molecule type" value="Genomic_DNA"/>
</dbReference>
<evidence type="ECO:0000256" key="1">
    <source>
        <dbReference type="SAM" id="Phobius"/>
    </source>
</evidence>
<dbReference type="Pfam" id="PF03140">
    <property type="entry name" value="DUF247"/>
    <property type="match status" value="1"/>
</dbReference>
<organism evidence="2 3">
    <name type="scientific">Liquidambar formosana</name>
    <name type="common">Formosan gum</name>
    <dbReference type="NCBI Taxonomy" id="63359"/>
    <lineage>
        <taxon>Eukaryota</taxon>
        <taxon>Viridiplantae</taxon>
        <taxon>Streptophyta</taxon>
        <taxon>Embryophyta</taxon>
        <taxon>Tracheophyta</taxon>
        <taxon>Spermatophyta</taxon>
        <taxon>Magnoliopsida</taxon>
        <taxon>eudicotyledons</taxon>
        <taxon>Gunneridae</taxon>
        <taxon>Pentapetalae</taxon>
        <taxon>Saxifragales</taxon>
        <taxon>Altingiaceae</taxon>
        <taxon>Liquidambar</taxon>
    </lineage>
</organism>
<protein>
    <submittedName>
        <fullName evidence="2">Uncharacterized protein</fullName>
    </submittedName>
</protein>
<reference evidence="2 3" key="1">
    <citation type="journal article" date="2024" name="Plant J.">
        <title>Genome sequences and population genomics reveal climatic adaptation and genomic divergence between two closely related sweetgum species.</title>
        <authorList>
            <person name="Xu W.Q."/>
            <person name="Ren C.Q."/>
            <person name="Zhang X.Y."/>
            <person name="Comes H.P."/>
            <person name="Liu X.H."/>
            <person name="Li Y.G."/>
            <person name="Kettle C.J."/>
            <person name="Jalonen R."/>
            <person name="Gaisberger H."/>
            <person name="Ma Y.Z."/>
            <person name="Qiu Y.X."/>
        </authorList>
    </citation>
    <scope>NUCLEOTIDE SEQUENCE [LARGE SCALE GENOMIC DNA]</scope>
    <source>
        <strain evidence="2">Hangzhou</strain>
    </source>
</reference>
<feature type="transmembrane region" description="Helical" evidence="1">
    <location>
        <begin position="487"/>
        <end position="512"/>
    </location>
</feature>
<keyword evidence="1" id="KW-0472">Membrane</keyword>
<dbReference type="AlphaFoldDB" id="A0AAP0S516"/>
<dbReference type="PANTHER" id="PTHR31170:SF20">
    <property type="entry name" value="DUF247 DOMAIN PROTEIN"/>
    <property type="match status" value="1"/>
</dbReference>
<dbReference type="PANTHER" id="PTHR31170">
    <property type="entry name" value="BNAC04G53230D PROTEIN"/>
    <property type="match status" value="1"/>
</dbReference>
<gene>
    <name evidence="2" type="ORF">L1049_015635</name>
</gene>
<evidence type="ECO:0000313" key="2">
    <source>
        <dbReference type="EMBL" id="KAK9287222.1"/>
    </source>
</evidence>